<evidence type="ECO:0000313" key="1">
    <source>
        <dbReference type="EMBL" id="OTP72159.1"/>
    </source>
</evidence>
<sequence length="57" mass="6374">MLVQRINTLTPTTRRLLLVPVDGSSLLAIENYQDVFAFFVLMFRPPGLLGEPVADRA</sequence>
<gene>
    <name evidence="1" type="ORF">PAMC26510_22205</name>
</gene>
<comment type="caution">
    <text evidence="1">The sequence shown here is derived from an EMBL/GenBank/DDBJ whole genome shotgun (WGS) entry which is preliminary data.</text>
</comment>
<evidence type="ECO:0000313" key="2">
    <source>
        <dbReference type="Proteomes" id="UP000194546"/>
    </source>
</evidence>
<reference evidence="1 2" key="1">
    <citation type="submission" date="2017-03" db="EMBL/GenBank/DDBJ databases">
        <title>Genome analysis of strain PAMC 26510.</title>
        <authorList>
            <person name="Oh H.-M."/>
            <person name="Yang J.-A."/>
        </authorList>
    </citation>
    <scope>NUCLEOTIDE SEQUENCE [LARGE SCALE GENOMIC DNA]</scope>
    <source>
        <strain evidence="1 2">PAMC 26510</strain>
    </source>
</reference>
<dbReference type="Proteomes" id="UP000194546">
    <property type="component" value="Unassembled WGS sequence"/>
</dbReference>
<dbReference type="EMBL" id="NBTY01000117">
    <property type="protein sequence ID" value="OTP72159.1"/>
    <property type="molecule type" value="Genomic_DNA"/>
</dbReference>
<name>A0A242MLG2_CABSO</name>
<proteinExistence type="predicted"/>
<organism evidence="1 2">
    <name type="scientific">Caballeronia sordidicola</name>
    <name type="common">Burkholderia sordidicola</name>
    <dbReference type="NCBI Taxonomy" id="196367"/>
    <lineage>
        <taxon>Bacteria</taxon>
        <taxon>Pseudomonadati</taxon>
        <taxon>Pseudomonadota</taxon>
        <taxon>Betaproteobacteria</taxon>
        <taxon>Burkholderiales</taxon>
        <taxon>Burkholderiaceae</taxon>
        <taxon>Caballeronia</taxon>
    </lineage>
</organism>
<protein>
    <submittedName>
        <fullName evidence="1">Uncharacterized protein</fullName>
    </submittedName>
</protein>
<accession>A0A242MLG2</accession>
<dbReference type="AlphaFoldDB" id="A0A242MLG2"/>